<comment type="similarity">
    <text evidence="1">Belongs to the GPATCH1 family.</text>
</comment>
<proteinExistence type="inferred from homology"/>
<feature type="region of interest" description="Disordered" evidence="2">
    <location>
        <begin position="598"/>
        <end position="621"/>
    </location>
</feature>
<protein>
    <recommendedName>
        <fullName evidence="3">G-patch domain-containing protein</fullName>
    </recommendedName>
</protein>
<keyword evidence="5" id="KW-1185">Reference proteome</keyword>
<feature type="compositionally biased region" description="Basic and acidic residues" evidence="2">
    <location>
        <begin position="466"/>
        <end position="480"/>
    </location>
</feature>
<feature type="region of interest" description="Disordered" evidence="2">
    <location>
        <begin position="650"/>
        <end position="682"/>
    </location>
</feature>
<evidence type="ECO:0000256" key="2">
    <source>
        <dbReference type="SAM" id="MobiDB-lite"/>
    </source>
</evidence>
<dbReference type="Proteomes" id="UP001187531">
    <property type="component" value="Unassembled WGS sequence"/>
</dbReference>
<dbReference type="Pfam" id="PF07713">
    <property type="entry name" value="DUF1604"/>
    <property type="match status" value="1"/>
</dbReference>
<dbReference type="EMBL" id="JAVRJZ010000005">
    <property type="protein sequence ID" value="KAK2722441.1"/>
    <property type="molecule type" value="Genomic_DNA"/>
</dbReference>
<dbReference type="GO" id="GO:0006397">
    <property type="term" value="P:mRNA processing"/>
    <property type="evidence" value="ECO:0007669"/>
    <property type="project" value="InterPro"/>
</dbReference>
<dbReference type="InterPro" id="IPR011666">
    <property type="entry name" value="DUF1604"/>
</dbReference>
<feature type="region of interest" description="Disordered" evidence="2">
    <location>
        <begin position="450"/>
        <end position="481"/>
    </location>
</feature>
<gene>
    <name evidence="4" type="ORF">QYM36_002841</name>
</gene>
<dbReference type="PANTHER" id="PTHR13384">
    <property type="entry name" value="G PATCH DOMAIN-CONTAINING PROTEIN 1"/>
    <property type="match status" value="1"/>
</dbReference>
<dbReference type="GO" id="GO:0005634">
    <property type="term" value="C:nucleus"/>
    <property type="evidence" value="ECO:0007669"/>
    <property type="project" value="TreeGrafter"/>
</dbReference>
<feature type="region of interest" description="Disordered" evidence="2">
    <location>
        <begin position="16"/>
        <end position="39"/>
    </location>
</feature>
<dbReference type="AlphaFoldDB" id="A0AA88LF86"/>
<feature type="domain" description="G-patch" evidence="3">
    <location>
        <begin position="140"/>
        <end position="206"/>
    </location>
</feature>
<evidence type="ECO:0000256" key="1">
    <source>
        <dbReference type="ARBA" id="ARBA00008600"/>
    </source>
</evidence>
<dbReference type="PANTHER" id="PTHR13384:SF19">
    <property type="entry name" value="G PATCH DOMAIN-CONTAINING PROTEIN 1"/>
    <property type="match status" value="1"/>
</dbReference>
<accession>A0AA88LF86</accession>
<name>A0AA88LF86_ARTSF</name>
<evidence type="ECO:0000259" key="3">
    <source>
        <dbReference type="PROSITE" id="PS50174"/>
    </source>
</evidence>
<dbReference type="PROSITE" id="PS50174">
    <property type="entry name" value="G_PATCH"/>
    <property type="match status" value="1"/>
</dbReference>
<evidence type="ECO:0000313" key="5">
    <source>
        <dbReference type="Proteomes" id="UP001187531"/>
    </source>
</evidence>
<comment type="caution">
    <text evidence="4">The sequence shown here is derived from an EMBL/GenBank/DDBJ whole genome shotgun (WGS) entry which is preliminary data.</text>
</comment>
<dbReference type="Pfam" id="PF01585">
    <property type="entry name" value="G-patch"/>
    <property type="match status" value="1"/>
</dbReference>
<feature type="compositionally biased region" description="Basic and acidic residues" evidence="2">
    <location>
        <begin position="72"/>
        <end position="81"/>
    </location>
</feature>
<dbReference type="GO" id="GO:0003723">
    <property type="term" value="F:RNA binding"/>
    <property type="evidence" value="ECO:0007669"/>
    <property type="project" value="TreeGrafter"/>
</dbReference>
<dbReference type="EMBL" id="JAVRJZ010000005">
    <property type="protein sequence ID" value="KAK2722440.1"/>
    <property type="molecule type" value="Genomic_DNA"/>
</dbReference>
<feature type="compositionally biased region" description="Basic residues" evidence="2">
    <location>
        <begin position="666"/>
        <end position="682"/>
    </location>
</feature>
<organism evidence="4 5">
    <name type="scientific">Artemia franciscana</name>
    <name type="common">Brine shrimp</name>
    <name type="synonym">Artemia sanfranciscana</name>
    <dbReference type="NCBI Taxonomy" id="6661"/>
    <lineage>
        <taxon>Eukaryota</taxon>
        <taxon>Metazoa</taxon>
        <taxon>Ecdysozoa</taxon>
        <taxon>Arthropoda</taxon>
        <taxon>Crustacea</taxon>
        <taxon>Branchiopoda</taxon>
        <taxon>Anostraca</taxon>
        <taxon>Artemiidae</taxon>
        <taxon>Artemia</taxon>
    </lineage>
</organism>
<reference evidence="4" key="1">
    <citation type="submission" date="2023-07" db="EMBL/GenBank/DDBJ databases">
        <title>Chromosome-level genome assembly of Artemia franciscana.</title>
        <authorList>
            <person name="Jo E."/>
        </authorList>
    </citation>
    <scope>NUCLEOTIDE SEQUENCE</scope>
    <source>
        <tissue evidence="4">Whole body</tissue>
    </source>
</reference>
<dbReference type="InterPro" id="IPR000467">
    <property type="entry name" value="G_patch_dom"/>
</dbReference>
<sequence>MEDFFEGARYGKEIYEPNDEDVPRKKRKLSRREEREKERQLFHGAFKGGFSVGHFGTVGSKEGFQPKTFKSSRKDQNHSERIRQTVEDFIDSEDEEAFGSSSCRIRMKKSYEKEKEVKRVPHTERQLLAFSVEKLLAPQSNTVGERLLQSLGWKPGQGIGKKISLQRKNPLLSSVASNQTTISPEDIQAIITKFKEDTFGLGYQGLEKPSFSSVAPSSQNHVFGTLEKGKKIRISGQAFGVGMDEDNEDMDVYSKEDLSQYDFELAPAKPDIRKKEMFSTKLEDRFVLASKPWLFQKYYKPPDVPKDFKPHLEEVEVKQDTISSEGLVGRKERFNLLKKGNVGLEWEEKEVDAKERPKEEDFLQKLFSSRFVSKGTDQTATGIEKETELPTSLSKARRGGRITVDWFPDKLLCTRFNVPCPYLSVPEKKTERKTSLPLFTALALAKEKKQQQASGVESFPAPQEAPPEREPERELPKTEEADLVTAQFHERPPIDLFKAIFADSESEDEVSTLTQPSITETAELGSWTVESKVGGPYENMTLVPAIEEKKDVGKGQDKAYSEEMKKETIDENLPAITEKPIFTKTFSKQMHKVEEEDHALIEKGKMKDKKELAETSKSKVKSDELRRLEILERLKEFDDLEEVNDLRKVVTSESEDEWVEIDRSDKKKKKQKKRKKEKKKKY</sequence>
<evidence type="ECO:0000313" key="4">
    <source>
        <dbReference type="EMBL" id="KAK2722441.1"/>
    </source>
</evidence>
<feature type="region of interest" description="Disordered" evidence="2">
    <location>
        <begin position="57"/>
        <end position="81"/>
    </location>
</feature>